<name>A0AAV4FKV6_9GAST</name>
<reference evidence="3 4" key="1">
    <citation type="journal article" date="2021" name="Elife">
        <title>Chloroplast acquisition without the gene transfer in kleptoplastic sea slugs, Plakobranchus ocellatus.</title>
        <authorList>
            <person name="Maeda T."/>
            <person name="Takahashi S."/>
            <person name="Yoshida T."/>
            <person name="Shimamura S."/>
            <person name="Takaki Y."/>
            <person name="Nagai Y."/>
            <person name="Toyoda A."/>
            <person name="Suzuki Y."/>
            <person name="Arimoto A."/>
            <person name="Ishii H."/>
            <person name="Satoh N."/>
            <person name="Nishiyama T."/>
            <person name="Hasebe M."/>
            <person name="Maruyama T."/>
            <person name="Minagawa J."/>
            <person name="Obokata J."/>
            <person name="Shigenobu S."/>
        </authorList>
    </citation>
    <scope>NUCLEOTIDE SEQUENCE [LARGE SCALE GENOMIC DNA]</scope>
</reference>
<dbReference type="PANTHER" id="PTHR46670">
    <property type="entry name" value="ENDO/EXONUCLEASE/PHOSPHATASE DOMAIN-CONTAINING PROTEIN"/>
    <property type="match status" value="1"/>
</dbReference>
<organism evidence="3 4">
    <name type="scientific">Elysia marginata</name>
    <dbReference type="NCBI Taxonomy" id="1093978"/>
    <lineage>
        <taxon>Eukaryota</taxon>
        <taxon>Metazoa</taxon>
        <taxon>Spiralia</taxon>
        <taxon>Lophotrochozoa</taxon>
        <taxon>Mollusca</taxon>
        <taxon>Gastropoda</taxon>
        <taxon>Heterobranchia</taxon>
        <taxon>Euthyneura</taxon>
        <taxon>Panpulmonata</taxon>
        <taxon>Sacoglossa</taxon>
        <taxon>Placobranchoidea</taxon>
        <taxon>Plakobranchidae</taxon>
        <taxon>Elysia</taxon>
    </lineage>
</organism>
<dbReference type="Gene3D" id="3.60.10.10">
    <property type="entry name" value="Endonuclease/exonuclease/phosphatase"/>
    <property type="match status" value="1"/>
</dbReference>
<evidence type="ECO:0000313" key="3">
    <source>
        <dbReference type="EMBL" id="GFR72996.1"/>
    </source>
</evidence>
<evidence type="ECO:0000259" key="2">
    <source>
        <dbReference type="Pfam" id="PF03372"/>
    </source>
</evidence>
<feature type="non-terminal residue" evidence="3">
    <location>
        <position position="296"/>
    </location>
</feature>
<keyword evidence="3" id="KW-0347">Helicase</keyword>
<dbReference type="SUPFAM" id="SSF56219">
    <property type="entry name" value="DNase I-like"/>
    <property type="match status" value="1"/>
</dbReference>
<keyword evidence="3" id="KW-0547">Nucleotide-binding</keyword>
<evidence type="ECO:0000256" key="1">
    <source>
        <dbReference type="SAM" id="MobiDB-lite"/>
    </source>
</evidence>
<dbReference type="GO" id="GO:0004386">
    <property type="term" value="F:helicase activity"/>
    <property type="evidence" value="ECO:0007669"/>
    <property type="project" value="UniProtKB-KW"/>
</dbReference>
<sequence length="296" mass="33600">MSTKPLGISKHKAGKRFRGKRAGKRKQRAITVTNSTRPLFSKHNPLPKPSVPRILILIDTCRDPKTSLPSPTLKVCLVNVQSVRNKTRDIADLIGELSADIAFLTESWLYPSGDEVYLHEITPVGYTASSYPRLNGRGGGICVLSRKELNLKSHRISRYQTFEGCECTLSQYGLSTTFFCLYRPPPNQENRLNAKDFLNEFQDLLDNFALRQIRPIFLGDFNQHFDNDADPDVQTVKSIISSQGLHQIVNKPTHRKHHILDWVVTDSLDKIMKIAVEDKCISDHYVVTFDLDILKP</sequence>
<proteinExistence type="predicted"/>
<feature type="compositionally biased region" description="Basic residues" evidence="1">
    <location>
        <begin position="9"/>
        <end position="25"/>
    </location>
</feature>
<dbReference type="InterPro" id="IPR036691">
    <property type="entry name" value="Endo/exonu/phosph_ase_sf"/>
</dbReference>
<dbReference type="Proteomes" id="UP000762676">
    <property type="component" value="Unassembled WGS sequence"/>
</dbReference>
<gene>
    <name evidence="3" type="ORF">ElyMa_003855200</name>
</gene>
<dbReference type="EMBL" id="BMAT01007862">
    <property type="protein sequence ID" value="GFR72996.1"/>
    <property type="molecule type" value="Genomic_DNA"/>
</dbReference>
<comment type="caution">
    <text evidence="3">The sequence shown here is derived from an EMBL/GenBank/DDBJ whole genome shotgun (WGS) entry which is preliminary data.</text>
</comment>
<dbReference type="AlphaFoldDB" id="A0AAV4FKV6"/>
<keyword evidence="3" id="KW-0378">Hydrolase</keyword>
<keyword evidence="3" id="KW-0067">ATP-binding</keyword>
<evidence type="ECO:0000313" key="4">
    <source>
        <dbReference type="Proteomes" id="UP000762676"/>
    </source>
</evidence>
<dbReference type="Pfam" id="PF03372">
    <property type="entry name" value="Exo_endo_phos"/>
    <property type="match status" value="1"/>
</dbReference>
<protein>
    <submittedName>
        <fullName evidence="3">ATP-dependent DNA helicase</fullName>
    </submittedName>
</protein>
<keyword evidence="4" id="KW-1185">Reference proteome</keyword>
<accession>A0AAV4FKV6</accession>
<dbReference type="PANTHER" id="PTHR46670:SF3">
    <property type="entry name" value="ENDONUCLEASE_EXONUCLEASE_PHOSPHATASE DOMAIN-CONTAINING PROTEIN"/>
    <property type="match status" value="1"/>
</dbReference>
<feature type="region of interest" description="Disordered" evidence="1">
    <location>
        <begin position="1"/>
        <end position="25"/>
    </location>
</feature>
<feature type="domain" description="Endonuclease/exonuclease/phosphatase" evidence="2">
    <location>
        <begin position="79"/>
        <end position="231"/>
    </location>
</feature>
<dbReference type="InterPro" id="IPR005135">
    <property type="entry name" value="Endo/exonuclease/phosphatase"/>
</dbReference>